<name>A0A3D8VEP2_9GAMM</name>
<dbReference type="Proteomes" id="UP000256829">
    <property type="component" value="Unassembled WGS sequence"/>
</dbReference>
<gene>
    <name evidence="2" type="ORF">DX912_07990</name>
</gene>
<dbReference type="RefSeq" id="WP_115841963.1">
    <property type="nucleotide sequence ID" value="NZ_CP183976.1"/>
</dbReference>
<feature type="transmembrane region" description="Helical" evidence="1">
    <location>
        <begin position="34"/>
        <end position="58"/>
    </location>
</feature>
<keyword evidence="1" id="KW-1133">Transmembrane helix</keyword>
<keyword evidence="1" id="KW-0812">Transmembrane</keyword>
<evidence type="ECO:0000313" key="3">
    <source>
        <dbReference type="Proteomes" id="UP000256829"/>
    </source>
</evidence>
<protein>
    <submittedName>
        <fullName evidence="2">Uncharacterized protein</fullName>
    </submittedName>
</protein>
<comment type="caution">
    <text evidence="2">The sequence shown here is derived from an EMBL/GenBank/DDBJ whole genome shotgun (WGS) entry which is preliminary data.</text>
</comment>
<evidence type="ECO:0000256" key="1">
    <source>
        <dbReference type="SAM" id="Phobius"/>
    </source>
</evidence>
<dbReference type="EMBL" id="QTJR01000004">
    <property type="protein sequence ID" value="RDY67840.1"/>
    <property type="molecule type" value="Genomic_DNA"/>
</dbReference>
<proteinExistence type="predicted"/>
<organism evidence="2 3">
    <name type="scientific">Lysobacter soli</name>
    <dbReference type="NCBI Taxonomy" id="453783"/>
    <lineage>
        <taxon>Bacteria</taxon>
        <taxon>Pseudomonadati</taxon>
        <taxon>Pseudomonadota</taxon>
        <taxon>Gammaproteobacteria</taxon>
        <taxon>Lysobacterales</taxon>
        <taxon>Lysobacteraceae</taxon>
        <taxon>Lysobacter</taxon>
    </lineage>
</organism>
<feature type="transmembrane region" description="Helical" evidence="1">
    <location>
        <begin position="12"/>
        <end position="28"/>
    </location>
</feature>
<evidence type="ECO:0000313" key="2">
    <source>
        <dbReference type="EMBL" id="RDY67840.1"/>
    </source>
</evidence>
<accession>A0A3D8VEP2</accession>
<keyword evidence="3" id="KW-1185">Reference proteome</keyword>
<keyword evidence="1" id="KW-0472">Membrane</keyword>
<dbReference type="AlphaFoldDB" id="A0A3D8VEP2"/>
<reference evidence="2 3" key="1">
    <citation type="submission" date="2018-08" db="EMBL/GenBank/DDBJ databases">
        <title>Lysobacter soli KCTC 22011, whole genome shotgun sequence.</title>
        <authorList>
            <person name="Zhang X."/>
            <person name="Feng G."/>
            <person name="Zhu H."/>
        </authorList>
    </citation>
    <scope>NUCLEOTIDE SEQUENCE [LARGE SCALE GENOMIC DNA]</scope>
    <source>
        <strain evidence="2 3">KCTC 22011</strain>
    </source>
</reference>
<sequence length="74" mass="8391">MNWNKWIRQAHRWLSIAFTLFVIANFAVMGRGDIALWVGFATLVPLALLLVSGLYMFALPYLSRRRAQPASGQP</sequence>